<accession>A0ABV8IB17</accession>
<gene>
    <name evidence="1" type="ORF">ACFOWE_17950</name>
</gene>
<dbReference type="EMBL" id="JBHSBM010000018">
    <property type="protein sequence ID" value="MFC4060192.1"/>
    <property type="molecule type" value="Genomic_DNA"/>
</dbReference>
<evidence type="ECO:0000313" key="1">
    <source>
        <dbReference type="EMBL" id="MFC4060192.1"/>
    </source>
</evidence>
<evidence type="ECO:0000313" key="2">
    <source>
        <dbReference type="Proteomes" id="UP001595850"/>
    </source>
</evidence>
<organism evidence="1 2">
    <name type="scientific">Planomonospora corallina</name>
    <dbReference type="NCBI Taxonomy" id="1806052"/>
    <lineage>
        <taxon>Bacteria</taxon>
        <taxon>Bacillati</taxon>
        <taxon>Actinomycetota</taxon>
        <taxon>Actinomycetes</taxon>
        <taxon>Streptosporangiales</taxon>
        <taxon>Streptosporangiaceae</taxon>
        <taxon>Planomonospora</taxon>
    </lineage>
</organism>
<name>A0ABV8IB17_9ACTN</name>
<reference evidence="2" key="1">
    <citation type="journal article" date="2019" name="Int. J. Syst. Evol. Microbiol.">
        <title>The Global Catalogue of Microorganisms (GCM) 10K type strain sequencing project: providing services to taxonomists for standard genome sequencing and annotation.</title>
        <authorList>
            <consortium name="The Broad Institute Genomics Platform"/>
            <consortium name="The Broad Institute Genome Sequencing Center for Infectious Disease"/>
            <person name="Wu L."/>
            <person name="Ma J."/>
        </authorList>
    </citation>
    <scope>NUCLEOTIDE SEQUENCE [LARGE SCALE GENOMIC DNA]</scope>
    <source>
        <strain evidence="2">TBRC 4489</strain>
    </source>
</reference>
<keyword evidence="2" id="KW-1185">Reference proteome</keyword>
<proteinExistence type="predicted"/>
<dbReference type="RefSeq" id="WP_377289212.1">
    <property type="nucleotide sequence ID" value="NZ_JBHSBM010000018.1"/>
</dbReference>
<protein>
    <submittedName>
        <fullName evidence="1">Uncharacterized protein</fullName>
    </submittedName>
</protein>
<dbReference type="Proteomes" id="UP001595850">
    <property type="component" value="Unassembled WGS sequence"/>
</dbReference>
<sequence>MLPSSDRWAAERAAELAAAHELTPQRCLDLLLELADRGGITVAYWDRDDTDLDERPLTDEEWARVEGTPAWGVLTDVAYEAVSDAISDAIAEAGIR</sequence>
<comment type="caution">
    <text evidence="1">The sequence shown here is derived from an EMBL/GenBank/DDBJ whole genome shotgun (WGS) entry which is preliminary data.</text>
</comment>